<dbReference type="RefSeq" id="YP_004009938.1">
    <property type="nucleotide sequence ID" value="NC_014662.1"/>
</dbReference>
<reference evidence="2 3" key="1">
    <citation type="journal article" date="2010" name="Virol. J.">
        <title>Genomes of the T4-related bacteriophages as windows on microbial genome evolution.</title>
        <authorList>
            <person name="Petrov V.M."/>
            <person name="Ratnayaka S."/>
            <person name="Nolan J.M."/>
            <person name="Miller E.S."/>
            <person name="Karam J.D."/>
        </authorList>
    </citation>
    <scope>NUCLEOTIDE SEQUENCE [LARGE SCALE GENOMIC DNA]</scope>
</reference>
<keyword evidence="3" id="KW-1185">Reference proteome</keyword>
<protein>
    <submittedName>
        <fullName evidence="2">Predicted membrane protein</fullName>
    </submittedName>
</protein>
<evidence type="ECO:0000313" key="3">
    <source>
        <dbReference type="Proteomes" id="UP000008725"/>
    </source>
</evidence>
<keyword evidence="1" id="KW-1133">Transmembrane helix</keyword>
<feature type="transmembrane region" description="Helical" evidence="1">
    <location>
        <begin position="110"/>
        <end position="129"/>
    </location>
</feature>
<proteinExistence type="predicted"/>
<organism evidence="2 3">
    <name type="scientific">Enterobacter phage CC31</name>
    <dbReference type="NCBI Taxonomy" id="709484"/>
    <lineage>
        <taxon>Viruses</taxon>
        <taxon>Duplodnaviria</taxon>
        <taxon>Heunggongvirae</taxon>
        <taxon>Uroviricota</taxon>
        <taxon>Caudoviricetes</taxon>
        <taxon>Pantevenvirales</taxon>
        <taxon>Straboviridae</taxon>
        <taxon>Tevenvirinae</taxon>
        <taxon>Karamvirus</taxon>
        <taxon>Karamvirus cc31</taxon>
    </lineage>
</organism>
<name>E5DI91_9CAUD</name>
<dbReference type="GeneID" id="9926226"/>
<sequence>MTTRMKFLIAAICFWCFSIFTDVRPDFSKDQLIKAELVQLYSGTSSGKYSHLEFIAVYEDQNGRRFDREISPAFYSMAQVGSTYDLEIRPELIYSEYRQGWNVAWSFGSAFLYIITYILAFFFSVIVCLPKSVIDWMNSDII</sequence>
<evidence type="ECO:0000256" key="1">
    <source>
        <dbReference type="SAM" id="Phobius"/>
    </source>
</evidence>
<gene>
    <name evidence="2" type="primary">nrdC.7</name>
    <name evidence="2" type="ORF">CC31p080</name>
</gene>
<dbReference type="KEGG" id="vg:9926226"/>
<accession>E5DI91</accession>
<dbReference type="Proteomes" id="UP000008725">
    <property type="component" value="Segment"/>
</dbReference>
<dbReference type="OrthoDB" id="24624at10239"/>
<evidence type="ECO:0000313" key="2">
    <source>
        <dbReference type="EMBL" id="ADB81576.1"/>
    </source>
</evidence>
<keyword evidence="1" id="KW-0812">Transmembrane</keyword>
<dbReference type="EMBL" id="GU323318">
    <property type="protein sequence ID" value="ADB81576.1"/>
    <property type="molecule type" value="Genomic_DNA"/>
</dbReference>
<keyword evidence="1" id="KW-0472">Membrane</keyword>